<dbReference type="GO" id="GO:0005506">
    <property type="term" value="F:iron ion binding"/>
    <property type="evidence" value="ECO:0007669"/>
    <property type="project" value="InterPro"/>
</dbReference>
<feature type="transmembrane region" description="Helical" evidence="8">
    <location>
        <begin position="144"/>
        <end position="166"/>
    </location>
</feature>
<evidence type="ECO:0000256" key="5">
    <source>
        <dbReference type="ARBA" id="ARBA00023004"/>
    </source>
</evidence>
<dbReference type="GO" id="GO:0004497">
    <property type="term" value="F:monooxygenase activity"/>
    <property type="evidence" value="ECO:0007669"/>
    <property type="project" value="UniProtKB-KW"/>
</dbReference>
<reference evidence="10 11" key="1">
    <citation type="submission" date="2018-06" db="EMBL/GenBank/DDBJ databases">
        <title>Complete Genomes of Monosporascus.</title>
        <authorList>
            <person name="Robinson A.J."/>
            <person name="Natvig D.O."/>
        </authorList>
    </citation>
    <scope>NUCLEOTIDE SEQUENCE [LARGE SCALE GENOMIC DNA]</scope>
    <source>
        <strain evidence="10 11">CBS 110550</strain>
    </source>
</reference>
<comment type="similarity">
    <text evidence="2">Belongs to the cytochrome P450 family.</text>
</comment>
<evidence type="ECO:0000259" key="9">
    <source>
        <dbReference type="Pfam" id="PF20684"/>
    </source>
</evidence>
<evidence type="ECO:0000256" key="6">
    <source>
        <dbReference type="ARBA" id="ARBA00023033"/>
    </source>
</evidence>
<keyword evidence="7" id="KW-0349">Heme</keyword>
<dbReference type="Gene3D" id="1.10.630.10">
    <property type="entry name" value="Cytochrome P450"/>
    <property type="match status" value="1"/>
</dbReference>
<keyword evidence="11" id="KW-1185">Reference proteome</keyword>
<evidence type="ECO:0000256" key="2">
    <source>
        <dbReference type="ARBA" id="ARBA00010617"/>
    </source>
</evidence>
<dbReference type="OrthoDB" id="1844152at2759"/>
<dbReference type="EMBL" id="QJNU01000205">
    <property type="protein sequence ID" value="RYP04565.1"/>
    <property type="molecule type" value="Genomic_DNA"/>
</dbReference>
<evidence type="ECO:0000256" key="4">
    <source>
        <dbReference type="ARBA" id="ARBA00023002"/>
    </source>
</evidence>
<evidence type="ECO:0000313" key="10">
    <source>
        <dbReference type="EMBL" id="RYP04565.1"/>
    </source>
</evidence>
<keyword evidence="8" id="KW-0812">Transmembrane</keyword>
<keyword evidence="5 7" id="KW-0408">Iron</keyword>
<dbReference type="InterPro" id="IPR017972">
    <property type="entry name" value="Cyt_P450_CS"/>
</dbReference>
<keyword evidence="6" id="KW-0503">Monooxygenase</keyword>
<dbReference type="AlphaFoldDB" id="A0A4Q4TCY9"/>
<dbReference type="STRING" id="155417.A0A4Q4TCY9"/>
<sequence>MNGVPVDINTTPAAQSPTGVHDFDSPVNSAMSFYVVSSVFMVLAAIVVLLKLYVRFFVHKKPGLDDLCTVGAFILQTTYVALLDHLFVNGGARHQWDMSIAKLQSVLSQQSRAATIQMATYLLAKLALLFLFYRIFGPKRAFKWAIIIGCIVVTCAYLTVMFIFAFGESISVLVPTGNGVACINLISDVYLLVLPMAAIKSLHLPLARKIGIAAVFAAGLLACAMSALGLYYRFNTIAGDAAVDMTYTVPPRAIVLVVEIYVGIMIGCFPVLPSLSRKTHLTKFFSNTFGSLRSWLVTEPLLRSLMDYEKLQITAAALVFAFSLLWATDAISGNTPNYPWVNSRWLPRLLWAKHAHEYAEAGYQKANKAKGSPFKMVWWSKENIFLPPKYLQDLKNADESSLSFLKNISDAFSLNYSVGNLYDGSLMIDVIRKKMNSQLPSITPILADEADFAISQEIGFCEDWNVRNAADVIGRIMHRMTSRILVAPEVCRDAHYLDTSLSFMNSVMVTGLLAIMPPLGPFRGLFTRLLAFFHNRKLEATIRIVQPVVESRLREIDAHLQANHFDAIQWAIELAGNDPLERDPRRITLNTLQNLWAGSAGPAVSVTQMLYQVLLMPEYLEPLVQEAHHAIQNFGWTDKAMNHMPLIDSFIRECNRMYPLGSITAARTVMDDSFTFHDGLTLPRGTRFAFAIAAIQRDERFVENPDTFDGFRFVSKDGDGRTKHAQSASTVSTTNLVFGYGKHACPGRFYAVRKTKIIFCKLALNYAFKWTKDPKVRPKEFPVEGQFAPNLSQEISFKTL</sequence>
<dbReference type="PANTHER" id="PTHR46206">
    <property type="entry name" value="CYTOCHROME P450"/>
    <property type="match status" value="1"/>
</dbReference>
<evidence type="ECO:0000256" key="1">
    <source>
        <dbReference type="ARBA" id="ARBA00001971"/>
    </source>
</evidence>
<dbReference type="InterPro" id="IPR049326">
    <property type="entry name" value="Rhodopsin_dom_fungi"/>
</dbReference>
<keyword evidence="3 7" id="KW-0479">Metal-binding</keyword>
<evidence type="ECO:0000256" key="3">
    <source>
        <dbReference type="ARBA" id="ARBA00022723"/>
    </source>
</evidence>
<dbReference type="GO" id="GO:0016705">
    <property type="term" value="F:oxidoreductase activity, acting on paired donors, with incorporation or reduction of molecular oxygen"/>
    <property type="evidence" value="ECO:0007669"/>
    <property type="project" value="InterPro"/>
</dbReference>
<accession>A0A4Q4TCY9</accession>
<name>A0A4Q4TCY9_9PEZI</name>
<proteinExistence type="inferred from homology"/>
<gene>
    <name evidence="10" type="ORF">DL764_004373</name>
</gene>
<feature type="transmembrane region" description="Helical" evidence="8">
    <location>
        <begin position="66"/>
        <end position="88"/>
    </location>
</feature>
<dbReference type="Pfam" id="PF00067">
    <property type="entry name" value="p450"/>
    <property type="match status" value="1"/>
</dbReference>
<comment type="cofactor">
    <cofactor evidence="1 7">
        <name>heme</name>
        <dbReference type="ChEBI" id="CHEBI:30413"/>
    </cofactor>
</comment>
<dbReference type="InterPro" id="IPR036396">
    <property type="entry name" value="Cyt_P450_sf"/>
</dbReference>
<feature type="domain" description="Rhodopsin" evidence="9">
    <location>
        <begin position="50"/>
        <end position="164"/>
    </location>
</feature>
<dbReference type="SUPFAM" id="SSF48264">
    <property type="entry name" value="Cytochrome P450"/>
    <property type="match status" value="1"/>
</dbReference>
<evidence type="ECO:0000256" key="8">
    <source>
        <dbReference type="SAM" id="Phobius"/>
    </source>
</evidence>
<dbReference type="PROSITE" id="PS00086">
    <property type="entry name" value="CYTOCHROME_P450"/>
    <property type="match status" value="1"/>
</dbReference>
<dbReference type="CDD" id="cd11041">
    <property type="entry name" value="CYP503A1-like"/>
    <property type="match status" value="1"/>
</dbReference>
<keyword evidence="8" id="KW-0472">Membrane</keyword>
<dbReference type="GO" id="GO:0020037">
    <property type="term" value="F:heme binding"/>
    <property type="evidence" value="ECO:0007669"/>
    <property type="project" value="InterPro"/>
</dbReference>
<feature type="transmembrane region" description="Helical" evidence="8">
    <location>
        <begin position="113"/>
        <end position="132"/>
    </location>
</feature>
<feature type="transmembrane region" description="Helical" evidence="8">
    <location>
        <begin position="210"/>
        <end position="232"/>
    </location>
</feature>
<comment type="caution">
    <text evidence="10">The sequence shown here is derived from an EMBL/GenBank/DDBJ whole genome shotgun (WGS) entry which is preliminary data.</text>
</comment>
<keyword evidence="8" id="KW-1133">Transmembrane helix</keyword>
<dbReference type="InterPro" id="IPR002403">
    <property type="entry name" value="Cyt_P450_E_grp-IV"/>
</dbReference>
<feature type="domain" description="Rhodopsin" evidence="9">
    <location>
        <begin position="179"/>
        <end position="276"/>
    </location>
</feature>
<dbReference type="InterPro" id="IPR001128">
    <property type="entry name" value="Cyt_P450"/>
</dbReference>
<feature type="transmembrane region" description="Helical" evidence="8">
    <location>
        <begin position="31"/>
        <end position="54"/>
    </location>
</feature>
<evidence type="ECO:0000313" key="11">
    <source>
        <dbReference type="Proteomes" id="UP000293360"/>
    </source>
</evidence>
<dbReference type="Pfam" id="PF20684">
    <property type="entry name" value="Fung_rhodopsin"/>
    <property type="match status" value="2"/>
</dbReference>
<evidence type="ECO:0000256" key="7">
    <source>
        <dbReference type="PIRSR" id="PIRSR602403-1"/>
    </source>
</evidence>
<dbReference type="Proteomes" id="UP000293360">
    <property type="component" value="Unassembled WGS sequence"/>
</dbReference>
<keyword evidence="4" id="KW-0560">Oxidoreductase</keyword>
<dbReference type="PRINTS" id="PR00465">
    <property type="entry name" value="EP450IV"/>
</dbReference>
<organism evidence="10 11">
    <name type="scientific">Monosporascus ibericus</name>
    <dbReference type="NCBI Taxonomy" id="155417"/>
    <lineage>
        <taxon>Eukaryota</taxon>
        <taxon>Fungi</taxon>
        <taxon>Dikarya</taxon>
        <taxon>Ascomycota</taxon>
        <taxon>Pezizomycotina</taxon>
        <taxon>Sordariomycetes</taxon>
        <taxon>Xylariomycetidae</taxon>
        <taxon>Xylariales</taxon>
        <taxon>Xylariales incertae sedis</taxon>
        <taxon>Monosporascus</taxon>
    </lineage>
</organism>
<feature type="transmembrane region" description="Helical" evidence="8">
    <location>
        <begin position="252"/>
        <end position="272"/>
    </location>
</feature>
<protein>
    <recommendedName>
        <fullName evidence="9">Rhodopsin domain-containing protein</fullName>
    </recommendedName>
</protein>
<feature type="binding site" description="axial binding residue" evidence="7">
    <location>
        <position position="745"/>
    </location>
    <ligand>
        <name>heme</name>
        <dbReference type="ChEBI" id="CHEBI:30413"/>
    </ligand>
    <ligandPart>
        <name>Fe</name>
        <dbReference type="ChEBI" id="CHEBI:18248"/>
    </ligandPart>
</feature>